<dbReference type="RefSeq" id="WP_425314682.1">
    <property type="nucleotide sequence ID" value="NZ_BBPN01000012.1"/>
</dbReference>
<protein>
    <recommendedName>
        <fullName evidence="1">VOC domain-containing protein</fullName>
    </recommendedName>
</protein>
<dbReference type="Gene3D" id="3.10.180.10">
    <property type="entry name" value="2,3-Dihydroxybiphenyl 1,2-Dioxygenase, domain 1"/>
    <property type="match status" value="1"/>
</dbReference>
<dbReference type="Pfam" id="PF00903">
    <property type="entry name" value="Glyoxalase"/>
    <property type="match status" value="1"/>
</dbReference>
<dbReference type="EMBL" id="FOAZ01000006">
    <property type="protein sequence ID" value="SEL13986.1"/>
    <property type="molecule type" value="Genomic_DNA"/>
</dbReference>
<evidence type="ECO:0000259" key="1">
    <source>
        <dbReference type="PROSITE" id="PS51819"/>
    </source>
</evidence>
<feature type="domain" description="VOC" evidence="1">
    <location>
        <begin position="9"/>
        <end position="142"/>
    </location>
</feature>
<dbReference type="SUPFAM" id="SSF54593">
    <property type="entry name" value="Glyoxalase/Bleomycin resistance protein/Dihydroxybiphenyl dioxygenase"/>
    <property type="match status" value="1"/>
</dbReference>
<dbReference type="InterPro" id="IPR037523">
    <property type="entry name" value="VOC_core"/>
</dbReference>
<reference evidence="3" key="1">
    <citation type="submission" date="2016-10" db="EMBL/GenBank/DDBJ databases">
        <authorList>
            <person name="Varghese N."/>
        </authorList>
    </citation>
    <scope>NUCLEOTIDE SEQUENCE [LARGE SCALE GENOMIC DNA]</scope>
    <source>
        <strain evidence="3">DSM 45096 / BCRC 16803 / CGMCC 4.1857 / CIP 109030 / JCM 12277 / KCTC 19219 / NBRC 100920 / 33214</strain>
    </source>
</reference>
<dbReference type="eggNOG" id="COG0346">
    <property type="taxonomic scope" value="Bacteria"/>
</dbReference>
<dbReference type="InterPro" id="IPR029068">
    <property type="entry name" value="Glyas_Bleomycin-R_OHBP_Dase"/>
</dbReference>
<dbReference type="STRING" id="235985.SAMN05414137_10633"/>
<sequence length="142" mass="15314">MNWKDSAVDALHPRLLVDRFADAFAFYDAVLPELFGARLMKGTAAGPYANWDVDDEAILVLFDRAALAGTIGSDHLPTAAPAAQDRAMFVCRVGDVDAGLALCLQHGGTAVTEPTDRPDWGPGLRTAHLRDPEGHLIELQSY</sequence>
<dbReference type="Proteomes" id="UP000183015">
    <property type="component" value="Unassembled WGS sequence"/>
</dbReference>
<proteinExistence type="predicted"/>
<dbReference type="InterPro" id="IPR004360">
    <property type="entry name" value="Glyas_Fos-R_dOase_dom"/>
</dbReference>
<name>A0A1H7MRK9_STRJI</name>
<evidence type="ECO:0000313" key="2">
    <source>
        <dbReference type="EMBL" id="SEL13986.1"/>
    </source>
</evidence>
<dbReference type="AlphaFoldDB" id="A0A1H7MRK9"/>
<accession>A0A1H7MRK9</accession>
<organism evidence="2 3">
    <name type="scientific">Streptacidiphilus jiangxiensis</name>
    <dbReference type="NCBI Taxonomy" id="235985"/>
    <lineage>
        <taxon>Bacteria</taxon>
        <taxon>Bacillati</taxon>
        <taxon>Actinomycetota</taxon>
        <taxon>Actinomycetes</taxon>
        <taxon>Kitasatosporales</taxon>
        <taxon>Streptomycetaceae</taxon>
        <taxon>Streptacidiphilus</taxon>
    </lineage>
</organism>
<dbReference type="PROSITE" id="PS51819">
    <property type="entry name" value="VOC"/>
    <property type="match status" value="1"/>
</dbReference>
<gene>
    <name evidence="2" type="ORF">SAMN05414137_10633</name>
</gene>
<evidence type="ECO:0000313" key="3">
    <source>
        <dbReference type="Proteomes" id="UP000183015"/>
    </source>
</evidence>
<keyword evidence="3" id="KW-1185">Reference proteome</keyword>